<dbReference type="PANTHER" id="PTHR13045:SF0">
    <property type="entry name" value="7-METHYLGUANOSINE PHOSPHATE-SPECIFIC 5'-NUCLEOTIDASE"/>
    <property type="match status" value="1"/>
</dbReference>
<evidence type="ECO:0000256" key="2">
    <source>
        <dbReference type="ARBA" id="ARBA00008389"/>
    </source>
</evidence>
<dbReference type="EC" id="3.1.3.5" evidence="3"/>
<dbReference type="InterPro" id="IPR006434">
    <property type="entry name" value="Pyrimidine_nucleotidase_eu"/>
</dbReference>
<reference evidence="10" key="1">
    <citation type="submission" date="2021-02" db="EMBL/GenBank/DDBJ databases">
        <title>First Annotated Genome of the Yellow-green Alga Tribonema minus.</title>
        <authorList>
            <person name="Mahan K.M."/>
        </authorList>
    </citation>
    <scope>NUCLEOTIDE SEQUENCE</scope>
    <source>
        <strain evidence="10">UTEX B ZZ1240</strain>
    </source>
</reference>
<dbReference type="GO" id="GO:0009117">
    <property type="term" value="P:nucleotide metabolic process"/>
    <property type="evidence" value="ECO:0007669"/>
    <property type="project" value="UniProtKB-KW"/>
</dbReference>
<dbReference type="AlphaFoldDB" id="A0A836CLU8"/>
<dbReference type="GO" id="GO:0000287">
    <property type="term" value="F:magnesium ion binding"/>
    <property type="evidence" value="ECO:0007669"/>
    <property type="project" value="InterPro"/>
</dbReference>
<evidence type="ECO:0000256" key="8">
    <source>
        <dbReference type="ARBA" id="ARBA00023080"/>
    </source>
</evidence>
<dbReference type="PANTHER" id="PTHR13045">
    <property type="entry name" value="5'-NUCLEOTIDASE"/>
    <property type="match status" value="1"/>
</dbReference>
<evidence type="ECO:0000313" key="11">
    <source>
        <dbReference type="Proteomes" id="UP000664859"/>
    </source>
</evidence>
<feature type="compositionally biased region" description="Gly residues" evidence="9">
    <location>
        <begin position="1"/>
        <end position="12"/>
    </location>
</feature>
<gene>
    <name evidence="10" type="ORF">JKP88DRAFT_231478</name>
</gene>
<keyword evidence="4" id="KW-0479">Metal-binding</keyword>
<feature type="compositionally biased region" description="Low complexity" evidence="9">
    <location>
        <begin position="13"/>
        <end position="22"/>
    </location>
</feature>
<dbReference type="GO" id="GO:0000166">
    <property type="term" value="F:nucleotide binding"/>
    <property type="evidence" value="ECO:0007669"/>
    <property type="project" value="UniProtKB-KW"/>
</dbReference>
<protein>
    <recommendedName>
        <fullName evidence="3">5'-nucleotidase</fullName>
        <ecNumber evidence="3">3.1.3.5</ecNumber>
    </recommendedName>
</protein>
<keyword evidence="11" id="KW-1185">Reference proteome</keyword>
<evidence type="ECO:0000313" key="10">
    <source>
        <dbReference type="EMBL" id="KAG5191142.1"/>
    </source>
</evidence>
<keyword evidence="7" id="KW-0460">Magnesium</keyword>
<comment type="similarity">
    <text evidence="2">Belongs to the pyrimidine 5'-nucleotidase family.</text>
</comment>
<organism evidence="10 11">
    <name type="scientific">Tribonema minus</name>
    <dbReference type="NCBI Taxonomy" id="303371"/>
    <lineage>
        <taxon>Eukaryota</taxon>
        <taxon>Sar</taxon>
        <taxon>Stramenopiles</taxon>
        <taxon>Ochrophyta</taxon>
        <taxon>PX clade</taxon>
        <taxon>Xanthophyceae</taxon>
        <taxon>Tribonematales</taxon>
        <taxon>Tribonemataceae</taxon>
        <taxon>Tribonema</taxon>
    </lineage>
</organism>
<keyword evidence="8" id="KW-0546">Nucleotide metabolism</keyword>
<evidence type="ECO:0000256" key="5">
    <source>
        <dbReference type="ARBA" id="ARBA00022741"/>
    </source>
</evidence>
<evidence type="ECO:0000256" key="3">
    <source>
        <dbReference type="ARBA" id="ARBA00012643"/>
    </source>
</evidence>
<keyword evidence="6" id="KW-0378">Hydrolase</keyword>
<dbReference type="GO" id="GO:0005737">
    <property type="term" value="C:cytoplasm"/>
    <property type="evidence" value="ECO:0007669"/>
    <property type="project" value="InterPro"/>
</dbReference>
<dbReference type="GO" id="GO:0008253">
    <property type="term" value="F:5'-nucleotidase activity"/>
    <property type="evidence" value="ECO:0007669"/>
    <property type="project" value="UniProtKB-EC"/>
</dbReference>
<name>A0A836CLU8_9STRA</name>
<dbReference type="Gene3D" id="1.10.150.340">
    <property type="entry name" value="Pyrimidine 5'-nucleotidase (UMPH-1), N-terminal domain"/>
    <property type="match status" value="1"/>
</dbReference>
<dbReference type="OrthoDB" id="10014216at2759"/>
<keyword evidence="5" id="KW-0547">Nucleotide-binding</keyword>
<evidence type="ECO:0000256" key="7">
    <source>
        <dbReference type="ARBA" id="ARBA00022842"/>
    </source>
</evidence>
<comment type="catalytic activity">
    <reaction evidence="1">
        <text>a ribonucleoside 5'-phosphate + H2O = a ribonucleoside + phosphate</text>
        <dbReference type="Rhea" id="RHEA:12484"/>
        <dbReference type="ChEBI" id="CHEBI:15377"/>
        <dbReference type="ChEBI" id="CHEBI:18254"/>
        <dbReference type="ChEBI" id="CHEBI:43474"/>
        <dbReference type="ChEBI" id="CHEBI:58043"/>
        <dbReference type="EC" id="3.1.3.5"/>
    </reaction>
</comment>
<proteinExistence type="inferred from homology"/>
<dbReference type="InterPro" id="IPR023214">
    <property type="entry name" value="HAD_sf"/>
</dbReference>
<accession>A0A836CLU8</accession>
<dbReference type="Proteomes" id="UP000664859">
    <property type="component" value="Unassembled WGS sequence"/>
</dbReference>
<dbReference type="Pfam" id="PF05822">
    <property type="entry name" value="UMPH-1"/>
    <property type="match status" value="1"/>
</dbReference>
<dbReference type="Gene3D" id="3.40.50.1000">
    <property type="entry name" value="HAD superfamily/HAD-like"/>
    <property type="match status" value="1"/>
</dbReference>
<evidence type="ECO:0000256" key="1">
    <source>
        <dbReference type="ARBA" id="ARBA00000815"/>
    </source>
</evidence>
<evidence type="ECO:0000256" key="9">
    <source>
        <dbReference type="SAM" id="MobiDB-lite"/>
    </source>
</evidence>
<dbReference type="EMBL" id="JAFCMP010000023">
    <property type="protein sequence ID" value="KAG5191142.1"/>
    <property type="molecule type" value="Genomic_DNA"/>
</dbReference>
<comment type="caution">
    <text evidence="10">The sequence shown here is derived from an EMBL/GenBank/DDBJ whole genome shotgun (WGS) entry which is preliminary data.</text>
</comment>
<evidence type="ECO:0000256" key="4">
    <source>
        <dbReference type="ARBA" id="ARBA00022723"/>
    </source>
</evidence>
<dbReference type="SUPFAM" id="SSF56784">
    <property type="entry name" value="HAD-like"/>
    <property type="match status" value="1"/>
</dbReference>
<evidence type="ECO:0000256" key="6">
    <source>
        <dbReference type="ARBA" id="ARBA00022801"/>
    </source>
</evidence>
<sequence length="333" mass="36209">MGMGIPGAGGGQAEPQGPGKPEFVAVDDSIVFVLKPNELERKKRKFKSDGQGKLQVLTSFDGGLTGFTTKDGKSSSLRTTELLEHNQHVMLPEAAKKIRYLRSTFKRQMETEGKAMAPADRAKAVEQHLRAVFTTAAQEGGMHMSSFGPALESQMDMIPLREGVNDLLGALAYRGIPINVVCTGYGNVAIEVLRRGAPSIAGPNGALSPHLHMIANFFQSDETMSIVDLYDKVPLVHEGNKNGNMILDFHRAVRWDTMALAARSNAVVVGAELADLNLTAGLTLDDRITVGFLKMEEDFLDKFPRYAQAFDVVVVGNGDLSYVNELLYEVTDP</sequence>
<feature type="region of interest" description="Disordered" evidence="9">
    <location>
        <begin position="1"/>
        <end position="22"/>
    </location>
</feature>
<dbReference type="InterPro" id="IPR036412">
    <property type="entry name" value="HAD-like_sf"/>
</dbReference>